<dbReference type="Gene3D" id="3.40.50.300">
    <property type="entry name" value="P-loop containing nucleotide triphosphate hydrolases"/>
    <property type="match status" value="1"/>
</dbReference>
<dbReference type="Pfam" id="PF03567">
    <property type="entry name" value="Sulfotransfer_2"/>
    <property type="match status" value="1"/>
</dbReference>
<evidence type="ECO:0000313" key="1">
    <source>
        <dbReference type="EMBL" id="MDO6964368.1"/>
    </source>
</evidence>
<dbReference type="InterPro" id="IPR027417">
    <property type="entry name" value="P-loop_NTPase"/>
</dbReference>
<dbReference type="SUPFAM" id="SSF52540">
    <property type="entry name" value="P-loop containing nucleoside triphosphate hydrolases"/>
    <property type="match status" value="1"/>
</dbReference>
<comment type="caution">
    <text evidence="1">The sequence shown here is derived from an EMBL/GenBank/DDBJ whole genome shotgun (WGS) entry which is preliminary data.</text>
</comment>
<dbReference type="InterPro" id="IPR005331">
    <property type="entry name" value="Sulfotransferase"/>
</dbReference>
<name>A0ABT8YL58_9HYPH</name>
<organism evidence="1 2">
    <name type="scientific">Rhizobium alvei</name>
    <dbReference type="NCBI Taxonomy" id="1132659"/>
    <lineage>
        <taxon>Bacteria</taxon>
        <taxon>Pseudomonadati</taxon>
        <taxon>Pseudomonadota</taxon>
        <taxon>Alphaproteobacteria</taxon>
        <taxon>Hyphomicrobiales</taxon>
        <taxon>Rhizobiaceae</taxon>
        <taxon>Rhizobium/Agrobacterium group</taxon>
        <taxon>Rhizobium</taxon>
    </lineage>
</organism>
<dbReference type="EMBL" id="JAUOZU010000007">
    <property type="protein sequence ID" value="MDO6964368.1"/>
    <property type="molecule type" value="Genomic_DNA"/>
</dbReference>
<accession>A0ABT8YL58</accession>
<reference evidence="1" key="1">
    <citation type="journal article" date="2015" name="Int. J. Syst. Evol. Microbiol.">
        <title>Rhizobium alvei sp. nov., isolated from a freshwater river.</title>
        <authorList>
            <person name="Sheu S.Y."/>
            <person name="Huang H.W."/>
            <person name="Young C.C."/>
            <person name="Chen W.M."/>
        </authorList>
    </citation>
    <scope>NUCLEOTIDE SEQUENCE</scope>
    <source>
        <strain evidence="1">TNR-22</strain>
    </source>
</reference>
<proteinExistence type="predicted"/>
<protein>
    <submittedName>
        <fullName evidence="1">Sulfotransferase family 2 domain-containing protein</fullName>
    </submittedName>
</protein>
<reference evidence="1" key="2">
    <citation type="submission" date="2023-07" db="EMBL/GenBank/DDBJ databases">
        <authorList>
            <person name="Shen H."/>
        </authorList>
    </citation>
    <scope>NUCLEOTIDE SEQUENCE</scope>
    <source>
        <strain evidence="1">TNR-22</strain>
    </source>
</reference>
<dbReference type="RefSeq" id="WP_304376285.1">
    <property type="nucleotide sequence ID" value="NZ_JAUOZU010000007.1"/>
</dbReference>
<sequence length="241" mass="28425">MILSHEHKFIFLKPRKVAGTSFEIALSRFVNRPDDIVTPISRKDEAIRRSHGFAGPRNFQFEFLKRFSNDPQRPARLFGYELPLKFYNHIPAARAKSRLPAEVWRDYQRISLVRNPWDRAVSLFFWRNKGSEKPDLKDFTTYFKNNQKYLEINYPNYRVGGQDVIDRYLRYEHFQEDMLALEAERPALSGLWETFSGINAKGAARDRSVTTAEIFASHPEVNAMVERLNAWEIEKFGYRLQ</sequence>
<gene>
    <name evidence="1" type="ORF">Q4481_10390</name>
</gene>
<keyword evidence="2" id="KW-1185">Reference proteome</keyword>
<dbReference type="Proteomes" id="UP001174932">
    <property type="component" value="Unassembled WGS sequence"/>
</dbReference>
<evidence type="ECO:0000313" key="2">
    <source>
        <dbReference type="Proteomes" id="UP001174932"/>
    </source>
</evidence>